<gene>
    <name evidence="1" type="ORF">CCMSSC00406_0009602</name>
</gene>
<dbReference type="EMBL" id="WQMT02000008">
    <property type="protein sequence ID" value="KAG9219855.1"/>
    <property type="molecule type" value="Genomic_DNA"/>
</dbReference>
<evidence type="ECO:0000313" key="1">
    <source>
        <dbReference type="EMBL" id="KAG9219855.1"/>
    </source>
</evidence>
<evidence type="ECO:0000313" key="2">
    <source>
        <dbReference type="Proteomes" id="UP000824881"/>
    </source>
</evidence>
<proteinExistence type="predicted"/>
<organism evidence="1 2">
    <name type="scientific">Pleurotus cornucopiae</name>
    <name type="common">Cornucopia mushroom</name>
    <dbReference type="NCBI Taxonomy" id="5321"/>
    <lineage>
        <taxon>Eukaryota</taxon>
        <taxon>Fungi</taxon>
        <taxon>Dikarya</taxon>
        <taxon>Basidiomycota</taxon>
        <taxon>Agaricomycotina</taxon>
        <taxon>Agaricomycetes</taxon>
        <taxon>Agaricomycetidae</taxon>
        <taxon>Agaricales</taxon>
        <taxon>Pleurotineae</taxon>
        <taxon>Pleurotaceae</taxon>
        <taxon>Pleurotus</taxon>
    </lineage>
</organism>
<protein>
    <submittedName>
        <fullName evidence="1">Uncharacterized protein</fullName>
    </submittedName>
</protein>
<dbReference type="Proteomes" id="UP000824881">
    <property type="component" value="Unassembled WGS sequence"/>
</dbReference>
<sequence length="329" mass="37149">MSKERELRKIDMNPLPATLSVDDTPPLWKSPTPQGYPTPACYLGFRLTTEQLGRLLDPESGKPWITVASLRTRHIWPRWYEFGYDEQFKSIAPPGVILGPNHTGPWDQEVIIFAFSNMSRKAIAASRGSEAKDILEALQRTLNLPDDTGLGWHTYSPRLLKSKACLLVFDAKVRASSPRNARWGVGCLVAILEGDDDDEDDDEGDEDDDVGAEDSKFDKPTSPNQAEVVQRAYNKETSKNERMERMKKRERLRDESWQLDEAKKKKLGEFIDSVGEGPYTMAQLDKCSELVLGTSNFPSAPFCHRFDDDLRPAPPCRMDRTHATGNAYL</sequence>
<comment type="caution">
    <text evidence="1">The sequence shown here is derived from an EMBL/GenBank/DDBJ whole genome shotgun (WGS) entry which is preliminary data.</text>
</comment>
<name>A0ACB7IQ71_PLECO</name>
<keyword evidence="2" id="KW-1185">Reference proteome</keyword>
<accession>A0ACB7IQ71</accession>
<reference evidence="1 2" key="1">
    <citation type="journal article" date="2021" name="Appl. Environ. Microbiol.">
        <title>Genetic linkage and physical mapping for an oyster mushroom Pleurotus cornucopiae and QTL analysis for the trait cap color.</title>
        <authorList>
            <person name="Zhang Y."/>
            <person name="Gao W."/>
            <person name="Sonnenberg A."/>
            <person name="Chen Q."/>
            <person name="Zhang J."/>
            <person name="Huang C."/>
        </authorList>
    </citation>
    <scope>NUCLEOTIDE SEQUENCE [LARGE SCALE GENOMIC DNA]</scope>
    <source>
        <strain evidence="1">CCMSSC00406</strain>
    </source>
</reference>